<name>A0ABR2ZGK7_9AGAR</name>
<keyword evidence="3" id="KW-1185">Reference proteome</keyword>
<sequence length="213" mass="23836">MAQWLGFDCTTTRHGFFLMDGDRYVDRVGARVTPRIPFFSTQETSGFVGVRVAADLMHREDVARLRATLLKVGQWILRPTRHDTFNLNGGGILLLGFNGPEIASCSAIHDQTYDVVLRTFGAICDFLKTTKVEIPQEKATWETVQVYDTNQDWCHTDLFTMDGRERQISEQHTIIDLTRKSFTSIQTSKALPAPPTDPSVPPGLPPDQPPTAS</sequence>
<protein>
    <submittedName>
        <fullName evidence="2">Uncharacterized protein</fullName>
    </submittedName>
</protein>
<organism evidence="2 3">
    <name type="scientific">Marasmius tenuissimus</name>
    <dbReference type="NCBI Taxonomy" id="585030"/>
    <lineage>
        <taxon>Eukaryota</taxon>
        <taxon>Fungi</taxon>
        <taxon>Dikarya</taxon>
        <taxon>Basidiomycota</taxon>
        <taxon>Agaricomycotina</taxon>
        <taxon>Agaricomycetes</taxon>
        <taxon>Agaricomycetidae</taxon>
        <taxon>Agaricales</taxon>
        <taxon>Marasmiineae</taxon>
        <taxon>Marasmiaceae</taxon>
        <taxon>Marasmius</taxon>
    </lineage>
</organism>
<feature type="compositionally biased region" description="Pro residues" evidence="1">
    <location>
        <begin position="192"/>
        <end position="213"/>
    </location>
</feature>
<evidence type="ECO:0000256" key="1">
    <source>
        <dbReference type="SAM" id="MobiDB-lite"/>
    </source>
</evidence>
<comment type="caution">
    <text evidence="2">The sequence shown here is derived from an EMBL/GenBank/DDBJ whole genome shotgun (WGS) entry which is preliminary data.</text>
</comment>
<reference evidence="2 3" key="1">
    <citation type="submission" date="2024-05" db="EMBL/GenBank/DDBJ databases">
        <title>A draft genome resource for the thread blight pathogen Marasmius tenuissimus strain MS-2.</title>
        <authorList>
            <person name="Yulfo-Soto G.E."/>
            <person name="Baruah I.K."/>
            <person name="Amoako-Attah I."/>
            <person name="Bukari Y."/>
            <person name="Meinhardt L.W."/>
            <person name="Bailey B.A."/>
            <person name="Cohen S.P."/>
        </authorList>
    </citation>
    <scope>NUCLEOTIDE SEQUENCE [LARGE SCALE GENOMIC DNA]</scope>
    <source>
        <strain evidence="2 3">MS-2</strain>
    </source>
</reference>
<proteinExistence type="predicted"/>
<dbReference type="Proteomes" id="UP001437256">
    <property type="component" value="Unassembled WGS sequence"/>
</dbReference>
<gene>
    <name evidence="2" type="ORF">AAF712_012758</name>
</gene>
<accession>A0ABR2ZGK7</accession>
<dbReference type="EMBL" id="JBBXMP010000175">
    <property type="protein sequence ID" value="KAL0060475.1"/>
    <property type="molecule type" value="Genomic_DNA"/>
</dbReference>
<evidence type="ECO:0000313" key="2">
    <source>
        <dbReference type="EMBL" id="KAL0060475.1"/>
    </source>
</evidence>
<feature type="region of interest" description="Disordered" evidence="1">
    <location>
        <begin position="186"/>
        <end position="213"/>
    </location>
</feature>
<evidence type="ECO:0000313" key="3">
    <source>
        <dbReference type="Proteomes" id="UP001437256"/>
    </source>
</evidence>